<accession>A0ACC3YES1</accession>
<proteinExistence type="predicted"/>
<evidence type="ECO:0000313" key="1">
    <source>
        <dbReference type="EMBL" id="KAL0930334.1"/>
    </source>
</evidence>
<name>A0ACC3YES1_COLTU</name>
<dbReference type="Proteomes" id="UP000805649">
    <property type="component" value="Unassembled WGS sequence"/>
</dbReference>
<protein>
    <submittedName>
        <fullName evidence="1">SNF2 family domain-containing protein</fullName>
    </submittedName>
</protein>
<reference evidence="1 2" key="1">
    <citation type="journal article" date="2020" name="Phytopathology">
        <title>Genome Sequence Resources of Colletotrichum truncatum, C. plurivorum, C. musicola, and C. sojae: Four Species Pathogenic to Soybean (Glycine max).</title>
        <authorList>
            <person name="Rogerio F."/>
            <person name="Boufleur T.R."/>
            <person name="Ciampi-Guillardi M."/>
            <person name="Sukno S.A."/>
            <person name="Thon M.R."/>
            <person name="Massola Junior N.S."/>
            <person name="Baroncelli R."/>
        </authorList>
    </citation>
    <scope>NUCLEOTIDE SEQUENCE [LARGE SCALE GENOMIC DNA]</scope>
    <source>
        <strain evidence="1 2">CMES1059</strain>
    </source>
</reference>
<comment type="caution">
    <text evidence="1">The sequence shown here is derived from an EMBL/GenBank/DDBJ whole genome shotgun (WGS) entry which is preliminary data.</text>
</comment>
<evidence type="ECO:0000313" key="2">
    <source>
        <dbReference type="Proteomes" id="UP000805649"/>
    </source>
</evidence>
<gene>
    <name evidence="1" type="ORF">CTRU02_214409</name>
</gene>
<dbReference type="EMBL" id="VUJX02000011">
    <property type="protein sequence ID" value="KAL0930334.1"/>
    <property type="molecule type" value="Genomic_DNA"/>
</dbReference>
<sequence length="1036" mass="116729">MINNPAVLMDSVMVGTEADAAVHNREEFQRQDDLSLINLLSPISPISNITSDYQQGQNIRESSLKGDLDDHEPHDKGQLSQFTNQSDEKGNVAPSHHGVFGHEDSLMSDTEPEDELDDTSFQSEESSHESSPEPVVVKKKIKHTTGPRLKNAKEYNAKRQIEAETRLKGHIRRELAKKKANEDPDSDIEPPKARKKPMPSSRAKKTMTDNVFEEDLDGPVHHDGALPSGLEKKVANELRRKQITAHKNQGSNNRRSNTQADDLKEATKLFGHGRVECLEGNKYQIKGTNIRLHQWQLNPVAWMVKREVARTPPFGGILADAPGMGKTVMSLSCIAGNPPIQKDIEEYSRTTLIVLPKASVRDQWVAEVKQGIKSVRTYCYTRKSHHGTGARLADYDIILTTFTELLAYPSDEKVAKLQEIYAEDEIGFRKALGEIAGEVFNMKFYRVILDETHEIKNPKTKTYKACYALVAKSIWGLSATPLVNSSKELFPYVKLLRVEGISDHADFKIAYGEKHTSADKVDALINLITYRRTKNDEFLGEKILQGLPPFESEQVWVELSPEERFLYNFVTQHYDSVSPEDRMMQMSRQRQMISHPYNIERAFRNDFGFEALESVMGGLLALQRINADQALATEGATPSGDTASANDSVVEADLLGPLFSNSEQPISMEEQLGMSSLFRYANNEAVVRGQTCGCCQKSQIQEPWVINACGHMFCYSCISRTWLHGAKCPACNNPYNLKGGIRPVSTLTTREEECDKKDSQDAFEMTKRACDSPSKKSKRKAKSPSMRSIEKTWKTFIGKRHGADANGVLPALADDDKAFLKIALQEHNNLLPLSAKLRKARDIMLEWTEKHPNDKFIVFHEFVKTSVILGIILNNEGIPFVYLNGKVTSSQKNRAIQQFKENPEVRALVSSGKCGGQALNLTVANRVLSVDMWWNDSMDEQAAGRVNRIGQRKQTYAVTIKARDTIDDHIVNMQEKKSTEIAHILQDDNHETKLFSEWEIMKYTAPQAWKTLTKRLIKEIREEDGMSEDSDNSDQE</sequence>
<organism evidence="1 2">
    <name type="scientific">Colletotrichum truncatum</name>
    <name type="common">Anthracnose fungus</name>
    <name type="synonym">Colletotrichum capsici</name>
    <dbReference type="NCBI Taxonomy" id="5467"/>
    <lineage>
        <taxon>Eukaryota</taxon>
        <taxon>Fungi</taxon>
        <taxon>Dikarya</taxon>
        <taxon>Ascomycota</taxon>
        <taxon>Pezizomycotina</taxon>
        <taxon>Sordariomycetes</taxon>
        <taxon>Hypocreomycetidae</taxon>
        <taxon>Glomerellales</taxon>
        <taxon>Glomerellaceae</taxon>
        <taxon>Colletotrichum</taxon>
        <taxon>Colletotrichum truncatum species complex</taxon>
    </lineage>
</organism>
<keyword evidence="2" id="KW-1185">Reference proteome</keyword>